<keyword evidence="9 10" id="KW-0807">Transducer</keyword>
<organism evidence="11 12">
    <name type="scientific">Nezara viridula</name>
    <name type="common">Southern green stink bug</name>
    <name type="synonym">Cimex viridulus</name>
    <dbReference type="NCBI Taxonomy" id="85310"/>
    <lineage>
        <taxon>Eukaryota</taxon>
        <taxon>Metazoa</taxon>
        <taxon>Ecdysozoa</taxon>
        <taxon>Arthropoda</taxon>
        <taxon>Hexapoda</taxon>
        <taxon>Insecta</taxon>
        <taxon>Pterygota</taxon>
        <taxon>Neoptera</taxon>
        <taxon>Paraneoptera</taxon>
        <taxon>Hemiptera</taxon>
        <taxon>Heteroptera</taxon>
        <taxon>Panheteroptera</taxon>
        <taxon>Pentatomomorpha</taxon>
        <taxon>Pentatomoidea</taxon>
        <taxon>Pentatomidae</taxon>
        <taxon>Pentatominae</taxon>
        <taxon>Nezara</taxon>
    </lineage>
</organism>
<feature type="transmembrane region" description="Helical" evidence="10">
    <location>
        <begin position="310"/>
        <end position="331"/>
    </location>
</feature>
<evidence type="ECO:0000256" key="10">
    <source>
        <dbReference type="RuleBase" id="RU351113"/>
    </source>
</evidence>
<dbReference type="Proteomes" id="UP001152798">
    <property type="component" value="Chromosome 5"/>
</dbReference>
<protein>
    <recommendedName>
        <fullName evidence="10">Odorant receptor</fullName>
    </recommendedName>
</protein>
<keyword evidence="12" id="KW-1185">Reference proteome</keyword>
<evidence type="ECO:0000256" key="3">
    <source>
        <dbReference type="ARBA" id="ARBA00022606"/>
    </source>
</evidence>
<evidence type="ECO:0000256" key="8">
    <source>
        <dbReference type="ARBA" id="ARBA00023170"/>
    </source>
</evidence>
<dbReference type="GO" id="GO:0005886">
    <property type="term" value="C:plasma membrane"/>
    <property type="evidence" value="ECO:0007669"/>
    <property type="project" value="UniProtKB-SubCell"/>
</dbReference>
<evidence type="ECO:0000256" key="6">
    <source>
        <dbReference type="ARBA" id="ARBA00022989"/>
    </source>
</evidence>
<keyword evidence="8 10" id="KW-0675">Receptor</keyword>
<evidence type="ECO:0000256" key="4">
    <source>
        <dbReference type="ARBA" id="ARBA00022692"/>
    </source>
</evidence>
<evidence type="ECO:0000256" key="1">
    <source>
        <dbReference type="ARBA" id="ARBA00004651"/>
    </source>
</evidence>
<dbReference type="Pfam" id="PF02949">
    <property type="entry name" value="7tm_6"/>
    <property type="match status" value="1"/>
</dbReference>
<evidence type="ECO:0000256" key="5">
    <source>
        <dbReference type="ARBA" id="ARBA00022725"/>
    </source>
</evidence>
<dbReference type="EMBL" id="OV725081">
    <property type="protein sequence ID" value="CAH1401411.1"/>
    <property type="molecule type" value="Genomic_DNA"/>
</dbReference>
<evidence type="ECO:0000313" key="12">
    <source>
        <dbReference type="Proteomes" id="UP001152798"/>
    </source>
</evidence>
<keyword evidence="4 10" id="KW-0812">Transmembrane</keyword>
<dbReference type="AlphaFoldDB" id="A0A9P0MSB9"/>
<comment type="similarity">
    <text evidence="10">Belongs to the insect chemoreceptor superfamily. Heteromeric odorant receptor channel (TC 1.A.69) family.</text>
</comment>
<dbReference type="GO" id="GO:0004984">
    <property type="term" value="F:olfactory receptor activity"/>
    <property type="evidence" value="ECO:0007669"/>
    <property type="project" value="InterPro"/>
</dbReference>
<feature type="transmembrane region" description="Helical" evidence="10">
    <location>
        <begin position="210"/>
        <end position="234"/>
    </location>
</feature>
<keyword evidence="3 10" id="KW-0716">Sensory transduction</keyword>
<evidence type="ECO:0000313" key="11">
    <source>
        <dbReference type="EMBL" id="CAH1401411.1"/>
    </source>
</evidence>
<dbReference type="PANTHER" id="PTHR21137:SF35">
    <property type="entry name" value="ODORANT RECEPTOR 19A-RELATED"/>
    <property type="match status" value="1"/>
</dbReference>
<name>A0A9P0MSB9_NEZVI</name>
<keyword evidence="2" id="KW-1003">Cell membrane</keyword>
<accession>A0A9P0MSB9</accession>
<gene>
    <name evidence="11" type="ORF">NEZAVI_LOCUS10438</name>
</gene>
<feature type="transmembrane region" description="Helical" evidence="10">
    <location>
        <begin position="147"/>
        <end position="168"/>
    </location>
</feature>
<dbReference type="InterPro" id="IPR004117">
    <property type="entry name" value="7tm6_olfct_rcpt"/>
</dbReference>
<proteinExistence type="inferred from homology"/>
<comment type="caution">
    <text evidence="10">Lacks conserved residue(s) required for the propagation of feature annotation.</text>
</comment>
<evidence type="ECO:0000256" key="9">
    <source>
        <dbReference type="ARBA" id="ARBA00023224"/>
    </source>
</evidence>
<comment type="subcellular location">
    <subcellularLocation>
        <location evidence="1 10">Cell membrane</location>
        <topology evidence="1 10">Multi-pass membrane protein</topology>
    </subcellularLocation>
</comment>
<feature type="transmembrane region" description="Helical" evidence="10">
    <location>
        <begin position="52"/>
        <end position="75"/>
    </location>
</feature>
<feature type="transmembrane region" description="Helical" evidence="10">
    <location>
        <begin position="81"/>
        <end position="102"/>
    </location>
</feature>
<evidence type="ECO:0000256" key="2">
    <source>
        <dbReference type="ARBA" id="ARBA00022475"/>
    </source>
</evidence>
<evidence type="ECO:0000256" key="7">
    <source>
        <dbReference type="ARBA" id="ARBA00023136"/>
    </source>
</evidence>
<keyword evidence="6 10" id="KW-1133">Transmembrane helix</keyword>
<keyword evidence="7 10" id="KW-0472">Membrane</keyword>
<reference evidence="11" key="1">
    <citation type="submission" date="2022-01" db="EMBL/GenBank/DDBJ databases">
        <authorList>
            <person name="King R."/>
        </authorList>
    </citation>
    <scope>NUCLEOTIDE SEQUENCE</scope>
</reference>
<sequence>MGIATSVERVLQKWNGASDEYSDIVMQREYRNFVHIIGLYPNVNKVGYFWSFFKITIIGASLLFHSIGLVVSTILLYDINFIYFSSALHYVFVVGISFFYNFHFNKNRIFLARYHSRMYLNFYDYHEKTTDEITELEKSTEVQKKRFMILPMFSACAAVCILLLAPILDKYGTFDFDIETSINFNLPLPMVYVFDSSTVAGYLVALTHQLLSAMLCGLIFGGCGYMYIVMVSSLSLQMKILIHRLDTIEGRALSMYEANYGPKPKLNDYDLYRDKRFSKCMDICLKRCVEHHKVILSNISELNDFASMPLFAIFFVAALIIALAMLGSSFWKVLPGNTIASLVLCGTEIAFLGTLSSLGQSITDLIINSAYSYYNIVSATGS</sequence>
<dbReference type="PANTHER" id="PTHR21137">
    <property type="entry name" value="ODORANT RECEPTOR"/>
    <property type="match status" value="1"/>
</dbReference>
<dbReference type="GO" id="GO:0005549">
    <property type="term" value="F:odorant binding"/>
    <property type="evidence" value="ECO:0007669"/>
    <property type="project" value="InterPro"/>
</dbReference>
<keyword evidence="5 10" id="KW-0552">Olfaction</keyword>
<dbReference type="GO" id="GO:0007165">
    <property type="term" value="P:signal transduction"/>
    <property type="evidence" value="ECO:0007669"/>
    <property type="project" value="UniProtKB-KW"/>
</dbReference>